<protein>
    <submittedName>
        <fullName evidence="3">Diguanylate cyclase</fullName>
    </submittedName>
</protein>
<dbReference type="Gene3D" id="1.25.40.10">
    <property type="entry name" value="Tetratricopeptide repeat domain"/>
    <property type="match status" value="2"/>
</dbReference>
<dbReference type="NCBIfam" id="TIGR00254">
    <property type="entry name" value="GGDEF"/>
    <property type="match status" value="1"/>
</dbReference>
<name>A0A7C4XL44_UNCW3</name>
<dbReference type="InterPro" id="IPR027417">
    <property type="entry name" value="P-loop_NTPase"/>
</dbReference>
<sequence length="1073" mass="123314">MDKNKGQHFDSLTGVYSRHYLETSLPHYLKQILKKRGMFSVVIIDLDHFKSVNDTYGHKRGDAVLIEFAEFIKNSLRGEDMAFRYGGDEFVCILPGTNYKQAVKISQRIIDASRAREFAGLKFTLSIGIASAPEHGTDWPTLFEVADKNLYNAKRHGRDRIGFFEEEKKSLTIPTREIVGRDKELDRIKKSVQVVLNGCGGSVFVGGEIGVGKTRLIHEVIKSIKIPKPRCWESNLSTATNSIPYYPFREIIRQGIEELGIDAIENFPPSYQIELFKIIPELSENKKKFEESIPLVDKFRLFEGVRRFFTYACLKEPLFIFLDNIHWCDEGSLELFHYLVRTLKKNPIFFFTAYRSEESKKSSFQNILQNLSREGLCELITLKPLEIDSVARMLSLILDDFPPPELTEYVFNQTGGNPYFIEELMKALRDNGALIGTKNGWQFELSKKVEIPYTLEMVIQRKLDLVGSEARELLVYCAVLGRKFDFSFLRAVVGMNEGYLFDLLDKILDAGLLTLSKGFYCFSEEMIRELIYNQINKIKLKSYHQTVGEKLLALYTDRLNEVVEELSEHFYISGDFKKAALYSILAGDKAQSSYANQDALRFYTRSLECLKNEIYPNKTLEEIECLRKRAKVLGFIGENKNAISDLECAIRKTQDLADKIKEADCLVELCNIYLNIGFYKEVLRKSKAALKIYKKARDKEGETKSISSIGSAYYYLGKFQKAVRYYKHSLKIAKTTGNRKNESKLLNDIGVMYYALCDYWKALEYWRSALSVNRKIRNLAGEATIYNNIGVVYYLLCDYRKALKYWQSALNMKRKIGDRQGEALVLTNMGNIYNIFGEYPKSLESYNAAKIIYEEIGDRHGEGEVLNNIGFTYSVFGEYSSAMACYQLSLKITKEIGDRSGEGIALANLAGLFIEQNDYPEARKYLVNAEKIAREVKTKELSLNIMLIWGELSIRENKIGDAERYANGALQIAEELKLKNKVAETFLIQARIEAQKGNWKKAQTKFQDAISIFDQLGLPLEKAKAYYYYALDMNFSGRKNISKKYLQMAYKIFERLSAHPWLKRVKKKLSGYI</sequence>
<evidence type="ECO:0000256" key="1">
    <source>
        <dbReference type="PROSITE-ProRule" id="PRU00339"/>
    </source>
</evidence>
<dbReference type="SMART" id="SM00028">
    <property type="entry name" value="TPR"/>
    <property type="match status" value="9"/>
</dbReference>
<dbReference type="PANTHER" id="PTHR10098">
    <property type="entry name" value="RAPSYN-RELATED"/>
    <property type="match status" value="1"/>
</dbReference>
<gene>
    <name evidence="3" type="ORF">ENV60_06135</name>
</gene>
<feature type="repeat" description="TPR" evidence="1">
    <location>
        <begin position="783"/>
        <end position="816"/>
    </location>
</feature>
<dbReference type="Pfam" id="PF13191">
    <property type="entry name" value="AAA_16"/>
    <property type="match status" value="1"/>
</dbReference>
<evidence type="ECO:0000313" key="3">
    <source>
        <dbReference type="EMBL" id="HGV97857.1"/>
    </source>
</evidence>
<dbReference type="Gene3D" id="3.30.70.270">
    <property type="match status" value="1"/>
</dbReference>
<dbReference type="EMBL" id="DTGZ01000109">
    <property type="protein sequence ID" value="HGV97857.1"/>
    <property type="molecule type" value="Genomic_DNA"/>
</dbReference>
<dbReference type="Gene3D" id="3.40.50.300">
    <property type="entry name" value="P-loop containing nucleotide triphosphate hydrolases"/>
    <property type="match status" value="1"/>
</dbReference>
<dbReference type="PROSITE" id="PS50005">
    <property type="entry name" value="TPR"/>
    <property type="match status" value="3"/>
</dbReference>
<evidence type="ECO:0000259" key="2">
    <source>
        <dbReference type="PROSITE" id="PS50887"/>
    </source>
</evidence>
<dbReference type="CDD" id="cd01949">
    <property type="entry name" value="GGDEF"/>
    <property type="match status" value="1"/>
</dbReference>
<keyword evidence="1" id="KW-0802">TPR repeat</keyword>
<dbReference type="SMART" id="SM00267">
    <property type="entry name" value="GGDEF"/>
    <property type="match status" value="1"/>
</dbReference>
<dbReference type="Pfam" id="PF13424">
    <property type="entry name" value="TPR_12"/>
    <property type="match status" value="2"/>
</dbReference>
<accession>A0A7C4XL44</accession>
<dbReference type="SUPFAM" id="SSF55073">
    <property type="entry name" value="Nucleotide cyclase"/>
    <property type="match status" value="1"/>
</dbReference>
<dbReference type="InterPro" id="IPR043128">
    <property type="entry name" value="Rev_trsase/Diguanyl_cyclase"/>
</dbReference>
<organism evidence="3">
    <name type="scientific">candidate division WOR-3 bacterium</name>
    <dbReference type="NCBI Taxonomy" id="2052148"/>
    <lineage>
        <taxon>Bacteria</taxon>
        <taxon>Bacteria division WOR-3</taxon>
    </lineage>
</organism>
<dbReference type="InterPro" id="IPR000160">
    <property type="entry name" value="GGDEF_dom"/>
</dbReference>
<dbReference type="InterPro" id="IPR011990">
    <property type="entry name" value="TPR-like_helical_dom_sf"/>
</dbReference>
<dbReference type="FunFam" id="3.30.70.270:FF:000001">
    <property type="entry name" value="Diguanylate cyclase domain protein"/>
    <property type="match status" value="1"/>
</dbReference>
<comment type="caution">
    <text evidence="3">The sequence shown here is derived from an EMBL/GenBank/DDBJ whole genome shotgun (WGS) entry which is preliminary data.</text>
</comment>
<dbReference type="SUPFAM" id="SSF48452">
    <property type="entry name" value="TPR-like"/>
    <property type="match status" value="3"/>
</dbReference>
<dbReference type="InterPro" id="IPR041664">
    <property type="entry name" value="AAA_16"/>
</dbReference>
<dbReference type="PROSITE" id="PS50887">
    <property type="entry name" value="GGDEF"/>
    <property type="match status" value="1"/>
</dbReference>
<feature type="repeat" description="TPR" evidence="1">
    <location>
        <begin position="703"/>
        <end position="736"/>
    </location>
</feature>
<dbReference type="PANTHER" id="PTHR10098:SF108">
    <property type="entry name" value="TETRATRICOPEPTIDE REPEAT PROTEIN 28"/>
    <property type="match status" value="1"/>
</dbReference>
<dbReference type="AlphaFoldDB" id="A0A7C4XL44"/>
<dbReference type="InterPro" id="IPR019734">
    <property type="entry name" value="TPR_rpt"/>
</dbReference>
<reference evidence="3" key="1">
    <citation type="journal article" date="2020" name="mSystems">
        <title>Genome- and Community-Level Interaction Insights into Carbon Utilization and Element Cycling Functions of Hydrothermarchaeota in Hydrothermal Sediment.</title>
        <authorList>
            <person name="Zhou Z."/>
            <person name="Liu Y."/>
            <person name="Xu W."/>
            <person name="Pan J."/>
            <person name="Luo Z.H."/>
            <person name="Li M."/>
        </authorList>
    </citation>
    <scope>NUCLEOTIDE SEQUENCE [LARGE SCALE GENOMIC DNA]</scope>
    <source>
        <strain evidence="3">SpSt-774</strain>
    </source>
</reference>
<feature type="repeat" description="TPR" evidence="1">
    <location>
        <begin position="743"/>
        <end position="776"/>
    </location>
</feature>
<dbReference type="InterPro" id="IPR029787">
    <property type="entry name" value="Nucleotide_cyclase"/>
</dbReference>
<dbReference type="Pfam" id="PF00990">
    <property type="entry name" value="GGDEF"/>
    <property type="match status" value="1"/>
</dbReference>
<dbReference type="Pfam" id="PF13176">
    <property type="entry name" value="TPR_7"/>
    <property type="match status" value="1"/>
</dbReference>
<feature type="domain" description="GGDEF" evidence="2">
    <location>
        <begin position="37"/>
        <end position="166"/>
    </location>
</feature>
<dbReference type="SUPFAM" id="SSF52540">
    <property type="entry name" value="P-loop containing nucleoside triphosphate hydrolases"/>
    <property type="match status" value="1"/>
</dbReference>
<proteinExistence type="predicted"/>